<sequence length="154" mass="18032">MGSGPWHVSFCTSAFKAAVLIQRWYRRYVARLEMCRRCTWRIFQSIEYSGEQDHLKLSKFFDYLMAQFTPSSSKERDFINRILSESDIMKDNSCNYRSVVVPDSYTGPRLSFPLLPDDAAALLEAFKQEQVRIFRATVSLSFFRNARDWLGITE</sequence>
<keyword evidence="2" id="KW-0479">Metal-binding</keyword>
<proteinExistence type="predicted"/>
<dbReference type="GO" id="GO:0046872">
    <property type="term" value="F:metal ion binding"/>
    <property type="evidence" value="ECO:0007669"/>
    <property type="project" value="UniProtKB-KW"/>
</dbReference>
<evidence type="ECO:0000313" key="5">
    <source>
        <dbReference type="Proteomes" id="UP000694545"/>
    </source>
</evidence>
<dbReference type="AlphaFoldDB" id="A0A8D2KY40"/>
<evidence type="ECO:0000313" key="4">
    <source>
        <dbReference type="Ensembl" id="ENSVKKP00000013998.1"/>
    </source>
</evidence>
<evidence type="ECO:0000256" key="3">
    <source>
        <dbReference type="ARBA" id="ARBA00023211"/>
    </source>
</evidence>
<comment type="cofactor">
    <cofactor evidence="1">
        <name>Mn(2+)</name>
        <dbReference type="ChEBI" id="CHEBI:29035"/>
    </cofactor>
</comment>
<accession>A0A8D2KY40</accession>
<dbReference type="Proteomes" id="UP000694545">
    <property type="component" value="Unplaced"/>
</dbReference>
<dbReference type="Ensembl" id="ENSVKKT00000014333.1">
    <property type="protein sequence ID" value="ENSVKKP00000013998.1"/>
    <property type="gene ID" value="ENSVKKG00000009636.1"/>
</dbReference>
<reference evidence="4" key="1">
    <citation type="submission" date="2025-08" db="UniProtKB">
        <authorList>
            <consortium name="Ensembl"/>
        </authorList>
    </citation>
    <scope>IDENTIFICATION</scope>
</reference>
<dbReference type="InterPro" id="IPR000048">
    <property type="entry name" value="IQ_motif_EF-hand-BS"/>
</dbReference>
<protein>
    <submittedName>
        <fullName evidence="4">Uncharacterized protein</fullName>
    </submittedName>
</protein>
<dbReference type="GO" id="GO:0043409">
    <property type="term" value="P:negative regulation of MAPK cascade"/>
    <property type="evidence" value="ECO:0007669"/>
    <property type="project" value="TreeGrafter"/>
</dbReference>
<dbReference type="OMA" id="CHAHCEA"/>
<dbReference type="PANTHER" id="PTHR45668:SF2">
    <property type="entry name" value="SERINE_THREONINE-PROTEIN PHOSPHATASE WITH EF-HANDS 2"/>
    <property type="match status" value="1"/>
</dbReference>
<dbReference type="Pfam" id="PF00612">
    <property type="entry name" value="IQ"/>
    <property type="match status" value="1"/>
</dbReference>
<keyword evidence="5" id="KW-1185">Reference proteome</keyword>
<evidence type="ECO:0000256" key="1">
    <source>
        <dbReference type="ARBA" id="ARBA00001936"/>
    </source>
</evidence>
<reference evidence="4" key="2">
    <citation type="submission" date="2025-09" db="UniProtKB">
        <authorList>
            <consortium name="Ensembl"/>
        </authorList>
    </citation>
    <scope>IDENTIFICATION</scope>
</reference>
<dbReference type="CDD" id="cd23767">
    <property type="entry name" value="IQCD"/>
    <property type="match status" value="1"/>
</dbReference>
<keyword evidence="3" id="KW-0464">Manganese</keyword>
<dbReference type="GO" id="GO:0051879">
    <property type="term" value="F:Hsp90 protein binding"/>
    <property type="evidence" value="ECO:0007669"/>
    <property type="project" value="TreeGrafter"/>
</dbReference>
<dbReference type="InterPro" id="IPR051134">
    <property type="entry name" value="PPP_phosphatase"/>
</dbReference>
<organism evidence="4 5">
    <name type="scientific">Varanus komodoensis</name>
    <name type="common">Komodo dragon</name>
    <dbReference type="NCBI Taxonomy" id="61221"/>
    <lineage>
        <taxon>Eukaryota</taxon>
        <taxon>Metazoa</taxon>
        <taxon>Chordata</taxon>
        <taxon>Craniata</taxon>
        <taxon>Vertebrata</taxon>
        <taxon>Euteleostomi</taxon>
        <taxon>Lepidosauria</taxon>
        <taxon>Squamata</taxon>
        <taxon>Bifurcata</taxon>
        <taxon>Unidentata</taxon>
        <taxon>Episquamata</taxon>
        <taxon>Toxicofera</taxon>
        <taxon>Anguimorpha</taxon>
        <taxon>Paleoanguimorpha</taxon>
        <taxon>Varanoidea</taxon>
        <taxon>Varanidae</taxon>
        <taxon>Varanus</taxon>
    </lineage>
</organism>
<name>A0A8D2KY40_VARKO</name>
<evidence type="ECO:0000256" key="2">
    <source>
        <dbReference type="ARBA" id="ARBA00022723"/>
    </source>
</evidence>
<dbReference type="PANTHER" id="PTHR45668">
    <property type="entry name" value="SERINE/THREONINE-PROTEIN PHOSPHATASE 5-RELATED"/>
    <property type="match status" value="1"/>
</dbReference>